<dbReference type="PROSITE" id="PS51833">
    <property type="entry name" value="HDOD"/>
    <property type="match status" value="1"/>
</dbReference>
<dbReference type="InterPro" id="IPR052340">
    <property type="entry name" value="RNase_Y/CdgJ"/>
</dbReference>
<dbReference type="RefSeq" id="WP_087460025.1">
    <property type="nucleotide sequence ID" value="NZ_CP021425.1"/>
</dbReference>
<organism evidence="2 3">
    <name type="scientific">Oleiphilus messinensis</name>
    <dbReference type="NCBI Taxonomy" id="141451"/>
    <lineage>
        <taxon>Bacteria</taxon>
        <taxon>Pseudomonadati</taxon>
        <taxon>Pseudomonadota</taxon>
        <taxon>Gammaproteobacteria</taxon>
        <taxon>Oceanospirillales</taxon>
        <taxon>Oleiphilaceae</taxon>
        <taxon>Oleiphilus</taxon>
    </lineage>
</organism>
<dbReference type="InterPro" id="IPR013976">
    <property type="entry name" value="HDOD"/>
</dbReference>
<reference evidence="2 3" key="1">
    <citation type="submission" date="2017-05" db="EMBL/GenBank/DDBJ databases">
        <title>Genomic insights into alkan degradation activity of Oleiphilus messinensis.</title>
        <authorList>
            <person name="Kozyavkin S.A."/>
            <person name="Slesarev A.I."/>
            <person name="Golyshin P.N."/>
            <person name="Korzhenkov A."/>
            <person name="Golyshina O.N."/>
            <person name="Toshchakov S.V."/>
        </authorList>
    </citation>
    <scope>NUCLEOTIDE SEQUENCE [LARGE SCALE GENOMIC DNA]</scope>
    <source>
        <strain evidence="2 3">ME102</strain>
    </source>
</reference>
<dbReference type="OrthoDB" id="9784953at2"/>
<feature type="domain" description="HDOD" evidence="1">
    <location>
        <begin position="19"/>
        <end position="212"/>
    </location>
</feature>
<dbReference type="SUPFAM" id="SSF109604">
    <property type="entry name" value="HD-domain/PDEase-like"/>
    <property type="match status" value="1"/>
</dbReference>
<dbReference type="PANTHER" id="PTHR33525">
    <property type="match status" value="1"/>
</dbReference>
<accession>A0A1Y0I380</accession>
<evidence type="ECO:0000259" key="1">
    <source>
        <dbReference type="PROSITE" id="PS51833"/>
    </source>
</evidence>
<evidence type="ECO:0000313" key="3">
    <source>
        <dbReference type="Proteomes" id="UP000196027"/>
    </source>
</evidence>
<sequence>MSSELTEEQIKNILQGIKIPPQPQILVDLQMEQAMPDPDIRQIARLVSQDVGLSGTMLKFVNSPFFGLSNKITSIEQAVSLLGLNSVINILNGLSIKGEMTDEKIASLTRFWDTANDIAMVSATIAKQIGYHSPDAAYSLGLFHNAGIPLMYSRFDNYDDIMQEAYSGVDIRIIDTENRLLNTNHAVIGYYTAKSWNLPRLICEVIAEHHSAQTIFEKKDGQNQDKKTLLAILKIAEHICGNYRVLGNQNIDYEWQASGDDILEYVGLTSIDIGDMKDNFQDMGVSVFTD</sequence>
<protein>
    <submittedName>
        <fullName evidence="2">Signal transduction phosphohydrolase</fullName>
    </submittedName>
</protein>
<evidence type="ECO:0000313" key="2">
    <source>
        <dbReference type="EMBL" id="ARU54861.1"/>
    </source>
</evidence>
<gene>
    <name evidence="2" type="ORF">OLMES_0769</name>
</gene>
<dbReference type="AlphaFoldDB" id="A0A1Y0I380"/>
<dbReference type="PANTHER" id="PTHR33525:SF6">
    <property type="entry name" value="HDOD DOMAIN-CONTAINING PROTEIN"/>
    <property type="match status" value="1"/>
</dbReference>
<proteinExistence type="predicted"/>
<dbReference type="Gene3D" id="1.10.3210.10">
    <property type="entry name" value="Hypothetical protein af1432"/>
    <property type="match status" value="1"/>
</dbReference>
<dbReference type="GO" id="GO:0016787">
    <property type="term" value="F:hydrolase activity"/>
    <property type="evidence" value="ECO:0007669"/>
    <property type="project" value="UniProtKB-KW"/>
</dbReference>
<dbReference type="Pfam" id="PF08668">
    <property type="entry name" value="HDOD"/>
    <property type="match status" value="1"/>
</dbReference>
<dbReference type="Proteomes" id="UP000196027">
    <property type="component" value="Chromosome"/>
</dbReference>
<keyword evidence="3" id="KW-1185">Reference proteome</keyword>
<dbReference type="EMBL" id="CP021425">
    <property type="protein sequence ID" value="ARU54861.1"/>
    <property type="molecule type" value="Genomic_DNA"/>
</dbReference>
<name>A0A1Y0I380_9GAMM</name>
<keyword evidence="2" id="KW-0378">Hydrolase</keyword>
<dbReference type="KEGG" id="ome:OLMES_0769"/>